<organism evidence="1 2">
    <name type="scientific">Trueperella bialowiezensis</name>
    <dbReference type="NCBI Taxonomy" id="312285"/>
    <lineage>
        <taxon>Bacteria</taxon>
        <taxon>Bacillati</taxon>
        <taxon>Actinomycetota</taxon>
        <taxon>Actinomycetes</taxon>
        <taxon>Actinomycetales</taxon>
        <taxon>Actinomycetaceae</taxon>
        <taxon>Trueperella</taxon>
    </lineage>
</organism>
<evidence type="ECO:0000313" key="1">
    <source>
        <dbReference type="EMBL" id="VEI13481.1"/>
    </source>
</evidence>
<dbReference type="Pfam" id="PF25952">
    <property type="entry name" value="DUF7990"/>
    <property type="match status" value="1"/>
</dbReference>
<protein>
    <recommendedName>
        <fullName evidence="3">DNA helicase</fullName>
    </recommendedName>
</protein>
<dbReference type="InterPro" id="IPR058303">
    <property type="entry name" value="DUF7990"/>
</dbReference>
<evidence type="ECO:0008006" key="3">
    <source>
        <dbReference type="Google" id="ProtNLM"/>
    </source>
</evidence>
<name>A0A448PEV7_9ACTO</name>
<keyword evidence="2" id="KW-1185">Reference proteome</keyword>
<dbReference type="InterPro" id="IPR047717">
    <property type="entry name" value="CC_star_Cory"/>
</dbReference>
<gene>
    <name evidence="1" type="ORF">NCTC13354_01196</name>
</gene>
<dbReference type="RefSeq" id="WP_277870845.1">
    <property type="nucleotide sequence ID" value="NZ_LR134476.1"/>
</dbReference>
<dbReference type="NCBIfam" id="NF041419">
    <property type="entry name" value="CC_star_Cory"/>
    <property type="match status" value="1"/>
</dbReference>
<dbReference type="AlphaFoldDB" id="A0A448PEV7"/>
<dbReference type="Proteomes" id="UP000269542">
    <property type="component" value="Chromosome"/>
</dbReference>
<proteinExistence type="predicted"/>
<evidence type="ECO:0000313" key="2">
    <source>
        <dbReference type="Proteomes" id="UP000269542"/>
    </source>
</evidence>
<dbReference type="KEGG" id="tbw:NCTC13354_01196"/>
<dbReference type="EMBL" id="LR134476">
    <property type="protein sequence ID" value="VEI13481.1"/>
    <property type="molecule type" value="Genomic_DNA"/>
</dbReference>
<reference evidence="1 2" key="1">
    <citation type="submission" date="2018-12" db="EMBL/GenBank/DDBJ databases">
        <authorList>
            <consortium name="Pathogen Informatics"/>
        </authorList>
    </citation>
    <scope>NUCLEOTIDE SEQUENCE [LARGE SCALE GENOMIC DNA]</scope>
    <source>
        <strain evidence="1 2">NCTC13354</strain>
    </source>
</reference>
<accession>A0A448PEV7</accession>
<sequence>MESLKRRAQRIWARLVAANRAFEEYYARPYSQAIAREKRDEDDFFTLVVLGEALGVPDPAAYYNAELLPFVFEDFHAWHRRMGMPRSPLDHISCC</sequence>